<dbReference type="RefSeq" id="WP_220479585.1">
    <property type="nucleotide sequence ID" value="NZ_JACGWZ010000001.1"/>
</dbReference>
<accession>A0A839DY10</accession>
<dbReference type="InterPro" id="IPR001117">
    <property type="entry name" value="Cu-oxidase_2nd"/>
</dbReference>
<organism evidence="8 9">
    <name type="scientific">Halosaccharopolyspora lacisalsi</name>
    <dbReference type="NCBI Taxonomy" id="1000566"/>
    <lineage>
        <taxon>Bacteria</taxon>
        <taxon>Bacillati</taxon>
        <taxon>Actinomycetota</taxon>
        <taxon>Actinomycetes</taxon>
        <taxon>Pseudonocardiales</taxon>
        <taxon>Pseudonocardiaceae</taxon>
        <taxon>Halosaccharopolyspora</taxon>
    </lineage>
</organism>
<keyword evidence="9" id="KW-1185">Reference proteome</keyword>
<dbReference type="CDD" id="cd13870">
    <property type="entry name" value="CuRO_2_CopA_like_1"/>
    <property type="match status" value="1"/>
</dbReference>
<evidence type="ECO:0000259" key="6">
    <source>
        <dbReference type="Pfam" id="PF07731"/>
    </source>
</evidence>
<dbReference type="EMBL" id="JACGWZ010000001">
    <property type="protein sequence ID" value="MBA8824111.1"/>
    <property type="molecule type" value="Genomic_DNA"/>
</dbReference>
<evidence type="ECO:0000256" key="2">
    <source>
        <dbReference type="ARBA" id="ARBA00023002"/>
    </source>
</evidence>
<dbReference type="Pfam" id="PF07732">
    <property type="entry name" value="Cu-oxidase_3"/>
    <property type="match status" value="1"/>
</dbReference>
<evidence type="ECO:0000259" key="5">
    <source>
        <dbReference type="Pfam" id="PF00394"/>
    </source>
</evidence>
<keyword evidence="3" id="KW-0186">Copper</keyword>
<dbReference type="GO" id="GO:0005507">
    <property type="term" value="F:copper ion binding"/>
    <property type="evidence" value="ECO:0007669"/>
    <property type="project" value="InterPro"/>
</dbReference>
<evidence type="ECO:0000256" key="4">
    <source>
        <dbReference type="SAM" id="MobiDB-lite"/>
    </source>
</evidence>
<evidence type="ECO:0000259" key="7">
    <source>
        <dbReference type="Pfam" id="PF07732"/>
    </source>
</evidence>
<dbReference type="InterPro" id="IPR011707">
    <property type="entry name" value="Cu-oxidase-like_N"/>
</dbReference>
<dbReference type="PROSITE" id="PS00080">
    <property type="entry name" value="MULTICOPPER_OXIDASE2"/>
    <property type="match status" value="1"/>
</dbReference>
<dbReference type="GO" id="GO:0016491">
    <property type="term" value="F:oxidoreductase activity"/>
    <property type="evidence" value="ECO:0007669"/>
    <property type="project" value="UniProtKB-KW"/>
</dbReference>
<dbReference type="CDD" id="cd13861">
    <property type="entry name" value="CuRO_1_CumA_like"/>
    <property type="match status" value="1"/>
</dbReference>
<dbReference type="AlphaFoldDB" id="A0A839DY10"/>
<dbReference type="PANTHER" id="PTHR11709">
    <property type="entry name" value="MULTI-COPPER OXIDASE"/>
    <property type="match status" value="1"/>
</dbReference>
<dbReference type="Gene3D" id="2.60.40.420">
    <property type="entry name" value="Cupredoxins - blue copper proteins"/>
    <property type="match status" value="3"/>
</dbReference>
<evidence type="ECO:0000313" key="8">
    <source>
        <dbReference type="EMBL" id="MBA8824111.1"/>
    </source>
</evidence>
<feature type="domain" description="Plastocyanin-like" evidence="5">
    <location>
        <begin position="232"/>
        <end position="331"/>
    </location>
</feature>
<keyword evidence="1" id="KW-0479">Metal-binding</keyword>
<evidence type="ECO:0000256" key="1">
    <source>
        <dbReference type="ARBA" id="ARBA00022723"/>
    </source>
</evidence>
<feature type="region of interest" description="Disordered" evidence="4">
    <location>
        <begin position="1"/>
        <end position="37"/>
    </location>
</feature>
<protein>
    <submittedName>
        <fullName evidence="8">FtsP/CotA-like multicopper oxidase with cupredoxin domain</fullName>
    </submittedName>
</protein>
<sequence length="487" mass="52928">MATVTAAQACGAPNAEPVRPGSRAVREAERARRAPNAPVVSKELLAKPSEVDLGGIRVPTWTFDDRLPGPEIRVRRGDVLRADLRNTVPEGVTIHWHGIALRNDMDGVPAVTQEPVAPGERFRYEFTVPDAGTYFFHSHVGMQLDRGLYAPLIVEDPDEPGRYDDEVVLVLDDWLDGVSAGPEAQLAELRREGMSMGGMGHGGTGGMQGGEGHGGAGGGPLGADTGDVDYPHYLINGRIPSAPFVADARPGQRLRLRLINPGADTAFRVAVGGHRMTVTHTDGFPIEPVETDSVLLGMGERYDVLVTVGDGVFPIVASAEGKRGQAMALIRTGSGTAPPATVRPRELASRTRMAEELRATEPVRLRPGEPDRTHTLKLGMDSSAKYRWTINDRTFDQREPMPIRRGERVRLRFVNTTMMFHPMHLHGHTFQLVGGRGAGARKDTVIVRPLETVEVDFQVDNPGQWLVHCHNTYHGESGMMTVLSCVA</sequence>
<dbReference type="PANTHER" id="PTHR11709:SF394">
    <property type="entry name" value="FI03373P-RELATED"/>
    <property type="match status" value="1"/>
</dbReference>
<evidence type="ECO:0000313" key="9">
    <source>
        <dbReference type="Proteomes" id="UP000569329"/>
    </source>
</evidence>
<reference evidence="8 9" key="1">
    <citation type="submission" date="2020-07" db="EMBL/GenBank/DDBJ databases">
        <title>Sequencing the genomes of 1000 actinobacteria strains.</title>
        <authorList>
            <person name="Klenk H.-P."/>
        </authorList>
    </citation>
    <scope>NUCLEOTIDE SEQUENCE [LARGE SCALE GENOMIC DNA]</scope>
    <source>
        <strain evidence="8 9">DSM 45975</strain>
    </source>
</reference>
<comment type="caution">
    <text evidence="8">The sequence shown here is derived from an EMBL/GenBank/DDBJ whole genome shotgun (WGS) entry which is preliminary data.</text>
</comment>
<proteinExistence type="predicted"/>
<name>A0A839DY10_9PSEU</name>
<dbReference type="InterPro" id="IPR011706">
    <property type="entry name" value="Cu-oxidase_C"/>
</dbReference>
<dbReference type="SUPFAM" id="SSF49503">
    <property type="entry name" value="Cupredoxins"/>
    <property type="match status" value="3"/>
</dbReference>
<dbReference type="Pfam" id="PF07731">
    <property type="entry name" value="Cu-oxidase_2"/>
    <property type="match status" value="1"/>
</dbReference>
<evidence type="ECO:0000256" key="3">
    <source>
        <dbReference type="ARBA" id="ARBA00023008"/>
    </source>
</evidence>
<dbReference type="InterPro" id="IPR045087">
    <property type="entry name" value="Cu-oxidase_fam"/>
</dbReference>
<dbReference type="InterPro" id="IPR008972">
    <property type="entry name" value="Cupredoxin"/>
</dbReference>
<dbReference type="Proteomes" id="UP000569329">
    <property type="component" value="Unassembled WGS sequence"/>
</dbReference>
<dbReference type="Pfam" id="PF00394">
    <property type="entry name" value="Cu-oxidase"/>
    <property type="match status" value="1"/>
</dbReference>
<feature type="domain" description="Plastocyanin-like" evidence="6">
    <location>
        <begin position="381"/>
        <end position="483"/>
    </location>
</feature>
<dbReference type="CDD" id="cd13896">
    <property type="entry name" value="CuRO_3_CopA"/>
    <property type="match status" value="1"/>
</dbReference>
<dbReference type="PROSITE" id="PS00079">
    <property type="entry name" value="MULTICOPPER_OXIDASE1"/>
    <property type="match status" value="2"/>
</dbReference>
<gene>
    <name evidence="8" type="ORF">FHX42_001440</name>
</gene>
<dbReference type="InterPro" id="IPR034279">
    <property type="entry name" value="CuRO_3_CopA"/>
</dbReference>
<dbReference type="InterPro" id="IPR033138">
    <property type="entry name" value="Cu_oxidase_CS"/>
</dbReference>
<keyword evidence="2" id="KW-0560">Oxidoreductase</keyword>
<feature type="domain" description="Plastocyanin-like" evidence="7">
    <location>
        <begin position="55"/>
        <end position="158"/>
    </location>
</feature>
<dbReference type="InterPro" id="IPR002355">
    <property type="entry name" value="Cu_oxidase_Cu_BS"/>
</dbReference>